<proteinExistence type="predicted"/>
<evidence type="ECO:0000313" key="2">
    <source>
        <dbReference type="Proteomes" id="UP000541444"/>
    </source>
</evidence>
<reference evidence="1 2" key="1">
    <citation type="journal article" date="2020" name="IScience">
        <title>Genome Sequencing of the Endangered Kingdonia uniflora (Circaeasteraceae, Ranunculales) Reveals Potential Mechanisms of Evolutionary Specialization.</title>
        <authorList>
            <person name="Sun Y."/>
            <person name="Deng T."/>
            <person name="Zhang A."/>
            <person name="Moore M.J."/>
            <person name="Landis J.B."/>
            <person name="Lin N."/>
            <person name="Zhang H."/>
            <person name="Zhang X."/>
            <person name="Huang J."/>
            <person name="Zhang X."/>
            <person name="Sun H."/>
            <person name="Wang H."/>
        </authorList>
    </citation>
    <scope>NUCLEOTIDE SEQUENCE [LARGE SCALE GENOMIC DNA]</scope>
    <source>
        <strain evidence="1">TB1705</strain>
        <tissue evidence="1">Leaf</tissue>
    </source>
</reference>
<dbReference type="SUPFAM" id="SSF56219">
    <property type="entry name" value="DNase I-like"/>
    <property type="match status" value="1"/>
</dbReference>
<sequence>MRSKAQSPLVITSSHHSIFLENKRSVAEEVKDMEDNDAIDDAKEGTQISSEIKRKKLKLEYLEQRCKALKTPSQVQNERDIVNGKAAIKVKEGEFSKGEEGKESLFKLEYPWIPITCKHCKLFGYTLETYESSTLIKGNKKIEGVGQDKPKQGGQTTLGDKQISNAEEVGWNLSLYTVESVLACIFTFKCPWGLNMTLRQKEVQRLLGVHKSALVGLVEIVRKGNEQAIINYMCPSWEWASCNTYLKGRILLCWDPNILKATILRTSNFVIHSFLLSLVCAYNFPVERAFLWLQSDMIIFCKCYDKAWVAVGDYNSSFSCFDKTGGRTVLNNTVETYTKWMDQIGLMDMRFRGCKYTWSNRANKKEDKILTKIDRCLVNEKMLGVQWSLVTRFFSSITNLD</sequence>
<gene>
    <name evidence="1" type="ORF">GIB67_035776</name>
</gene>
<name>A0A7J7MJE6_9MAGN</name>
<dbReference type="InterPro" id="IPR036691">
    <property type="entry name" value="Endo/exonu/phosph_ase_sf"/>
</dbReference>
<comment type="caution">
    <text evidence="1">The sequence shown here is derived from an EMBL/GenBank/DDBJ whole genome shotgun (WGS) entry which is preliminary data.</text>
</comment>
<dbReference type="Proteomes" id="UP000541444">
    <property type="component" value="Unassembled WGS sequence"/>
</dbReference>
<protein>
    <submittedName>
        <fullName evidence="1">Uncharacterized protein</fullName>
    </submittedName>
</protein>
<keyword evidence="2" id="KW-1185">Reference proteome</keyword>
<accession>A0A7J7MJE6</accession>
<evidence type="ECO:0000313" key="1">
    <source>
        <dbReference type="EMBL" id="KAF6155029.1"/>
    </source>
</evidence>
<dbReference type="OrthoDB" id="1001388at2759"/>
<dbReference type="Gene3D" id="3.60.10.10">
    <property type="entry name" value="Endonuclease/exonuclease/phosphatase"/>
    <property type="match status" value="1"/>
</dbReference>
<dbReference type="EMBL" id="JACGCM010001441">
    <property type="protein sequence ID" value="KAF6155029.1"/>
    <property type="molecule type" value="Genomic_DNA"/>
</dbReference>
<dbReference type="AlphaFoldDB" id="A0A7J7MJE6"/>
<organism evidence="1 2">
    <name type="scientific">Kingdonia uniflora</name>
    <dbReference type="NCBI Taxonomy" id="39325"/>
    <lineage>
        <taxon>Eukaryota</taxon>
        <taxon>Viridiplantae</taxon>
        <taxon>Streptophyta</taxon>
        <taxon>Embryophyta</taxon>
        <taxon>Tracheophyta</taxon>
        <taxon>Spermatophyta</taxon>
        <taxon>Magnoliopsida</taxon>
        <taxon>Ranunculales</taxon>
        <taxon>Circaeasteraceae</taxon>
        <taxon>Kingdonia</taxon>
    </lineage>
</organism>